<feature type="region of interest" description="Disordered" evidence="1">
    <location>
        <begin position="247"/>
        <end position="266"/>
    </location>
</feature>
<evidence type="ECO:0000313" key="3">
    <source>
        <dbReference type="Proteomes" id="UP000437017"/>
    </source>
</evidence>
<name>A0A643BZL1_BALPH</name>
<dbReference type="OrthoDB" id="10013535at2759"/>
<dbReference type="AlphaFoldDB" id="A0A643BZL1"/>
<dbReference type="Proteomes" id="UP000437017">
    <property type="component" value="Unassembled WGS sequence"/>
</dbReference>
<dbReference type="Pfam" id="PF12494">
    <property type="entry name" value="DUF3695"/>
    <property type="match status" value="1"/>
</dbReference>
<reference evidence="2 3" key="1">
    <citation type="journal article" date="2019" name="PLoS ONE">
        <title>Genomic analyses reveal an absence of contemporary introgressive admixture between fin whales and blue whales, despite known hybrids.</title>
        <authorList>
            <person name="Westbury M.V."/>
            <person name="Petersen B."/>
            <person name="Lorenzen E.D."/>
        </authorList>
    </citation>
    <scope>NUCLEOTIDE SEQUENCE [LARGE SCALE GENOMIC DNA]</scope>
    <source>
        <strain evidence="2">FinWhale-01</strain>
    </source>
</reference>
<gene>
    <name evidence="2" type="ORF">E2I00_010864</name>
</gene>
<comment type="caution">
    <text evidence="2">The sequence shown here is derived from an EMBL/GenBank/DDBJ whole genome shotgun (WGS) entry which is preliminary data.</text>
</comment>
<feature type="non-terminal residue" evidence="2">
    <location>
        <position position="1"/>
    </location>
</feature>
<proteinExistence type="predicted"/>
<accession>A0A643BZL1</accession>
<dbReference type="InterPro" id="IPR022179">
    <property type="entry name" value="CFAP276"/>
</dbReference>
<organism evidence="2 3">
    <name type="scientific">Balaenoptera physalus</name>
    <name type="common">Fin whale</name>
    <name type="synonym">Balaena physalus</name>
    <dbReference type="NCBI Taxonomy" id="9770"/>
    <lineage>
        <taxon>Eukaryota</taxon>
        <taxon>Metazoa</taxon>
        <taxon>Chordata</taxon>
        <taxon>Craniata</taxon>
        <taxon>Vertebrata</taxon>
        <taxon>Euteleostomi</taxon>
        <taxon>Mammalia</taxon>
        <taxon>Eutheria</taxon>
        <taxon>Laurasiatheria</taxon>
        <taxon>Artiodactyla</taxon>
        <taxon>Whippomorpha</taxon>
        <taxon>Cetacea</taxon>
        <taxon>Mysticeti</taxon>
        <taxon>Balaenopteridae</taxon>
        <taxon>Balaenoptera</taxon>
    </lineage>
</organism>
<evidence type="ECO:0000256" key="1">
    <source>
        <dbReference type="SAM" id="MobiDB-lite"/>
    </source>
</evidence>
<sequence length="266" mass="29894">LLQKTCSAFFTEVSRVQIQGSPVHSAALSLCVPSSFFPRGLPRWTARWRPSRREFASVIDGGAVAWRLKLGVPNNWDSGSSACKICLARHFTMPLTRDPFQNPTLDNDDSYLGKLRASEKLPYKNPTHLAQQQEPWCRLSSTPTITSMRQDVYFFDPEIPKDDLDFRLAALYNHHTGTFKSKSETLIHQETIQDTHGPSSRIKIQFPGEFFSPPQPPPVTSRANIRHWINPKKESIHSIQGSIVSPHTAATNGGYSRKNDGGFFST</sequence>
<dbReference type="EMBL" id="SGJD01003328">
    <property type="protein sequence ID" value="KAB0393118.1"/>
    <property type="molecule type" value="Genomic_DNA"/>
</dbReference>
<keyword evidence="3" id="KW-1185">Reference proteome</keyword>
<protein>
    <submittedName>
        <fullName evidence="2">Uncharacterized protein</fullName>
    </submittedName>
</protein>
<evidence type="ECO:0000313" key="2">
    <source>
        <dbReference type="EMBL" id="KAB0393118.1"/>
    </source>
</evidence>